<dbReference type="KEGG" id="dar:Daro_0881"/>
<keyword evidence="1" id="KW-0812">Transmembrane</keyword>
<keyword evidence="1" id="KW-0472">Membrane</keyword>
<reference evidence="2" key="1">
    <citation type="submission" date="2005-08" db="EMBL/GenBank/DDBJ databases">
        <title>Complete sequence of Dechloromonas aromatica RCB.</title>
        <authorList>
            <person name="Salinero K.K."/>
            <person name="Copeland A."/>
            <person name="Lucas S."/>
            <person name="Lapidus A."/>
            <person name="Barry K."/>
            <person name="Detter J.C."/>
            <person name="Glavina T."/>
            <person name="Hammon N."/>
            <person name="Israni S."/>
            <person name="Pitluck S."/>
            <person name="Di Bartolo G."/>
            <person name="Trong S."/>
            <person name="Schmutz J."/>
            <person name="Larimer F."/>
            <person name="Land M."/>
            <person name="Ivanova N."/>
            <person name="Richardson P."/>
        </authorList>
    </citation>
    <scope>NUCLEOTIDE SEQUENCE</scope>
    <source>
        <strain evidence="2">RCB</strain>
    </source>
</reference>
<protein>
    <recommendedName>
        <fullName evidence="3">Type II secretion system protein</fullName>
    </recommendedName>
</protein>
<evidence type="ECO:0000313" key="2">
    <source>
        <dbReference type="EMBL" id="AAZ45637.1"/>
    </source>
</evidence>
<feature type="transmembrane region" description="Helical" evidence="1">
    <location>
        <begin position="6"/>
        <end position="24"/>
    </location>
</feature>
<dbReference type="eggNOG" id="ENOG50337ND">
    <property type="taxonomic scope" value="Bacteria"/>
</dbReference>
<gene>
    <name evidence="2" type="ordered locus">Daro_0881</name>
</gene>
<sequence>MDMRRYYEFAFVIILIGLMSLLLMRSLEATRVEVEEAIVQSEVAAIRIGLIEAVAHREGFGGELPKSKNPLDWVSVRPANYVGELDVAPENRSVWYFDRPAGELVFRFRDGHRARFRFSRELGSEHSMAVLAGVGLSRLEDQRE</sequence>
<dbReference type="AlphaFoldDB" id="Q47HP4"/>
<name>Q47HP4_DECAR</name>
<evidence type="ECO:0008006" key="3">
    <source>
        <dbReference type="Google" id="ProtNLM"/>
    </source>
</evidence>
<proteinExistence type="predicted"/>
<dbReference type="EMBL" id="CP000089">
    <property type="protein sequence ID" value="AAZ45637.1"/>
    <property type="molecule type" value="Genomic_DNA"/>
</dbReference>
<organism evidence="2">
    <name type="scientific">Dechloromonas aromatica (strain RCB)</name>
    <dbReference type="NCBI Taxonomy" id="159087"/>
    <lineage>
        <taxon>Bacteria</taxon>
        <taxon>Pseudomonadati</taxon>
        <taxon>Pseudomonadota</taxon>
        <taxon>Betaproteobacteria</taxon>
        <taxon>Rhodocyclales</taxon>
        <taxon>Azonexaceae</taxon>
        <taxon>Dechloromonas</taxon>
    </lineage>
</organism>
<evidence type="ECO:0000256" key="1">
    <source>
        <dbReference type="SAM" id="Phobius"/>
    </source>
</evidence>
<dbReference type="HOGENOM" id="CLU_1720217_0_0_4"/>
<dbReference type="STRING" id="159087.Daro_0881"/>
<accession>Q47HP4</accession>
<keyword evidence="1" id="KW-1133">Transmembrane helix</keyword>